<dbReference type="Gene3D" id="3.90.550.10">
    <property type="entry name" value="Spore Coat Polysaccharide Biosynthesis Protein SpsA, Chain A"/>
    <property type="match status" value="1"/>
</dbReference>
<dbReference type="InterPro" id="IPR029044">
    <property type="entry name" value="Nucleotide-diphossugar_trans"/>
</dbReference>
<evidence type="ECO:0000313" key="2">
    <source>
        <dbReference type="EMBL" id="ABW66335.1"/>
    </source>
</evidence>
<evidence type="ECO:0000259" key="1">
    <source>
        <dbReference type="Pfam" id="PF00535"/>
    </source>
</evidence>
<dbReference type="PANTHER" id="PTHR22916">
    <property type="entry name" value="GLYCOSYLTRANSFERASE"/>
    <property type="match status" value="1"/>
</dbReference>
<protein>
    <submittedName>
        <fullName evidence="2">Glycosyl transferase family 2</fullName>
    </submittedName>
</protein>
<dbReference type="EMBL" id="CP000859">
    <property type="protein sequence ID" value="ABW66335.1"/>
    <property type="molecule type" value="Genomic_DNA"/>
</dbReference>
<dbReference type="SUPFAM" id="SSF53448">
    <property type="entry name" value="Nucleotide-diphospho-sugar transferases"/>
    <property type="match status" value="1"/>
</dbReference>
<sequence>MEKADDIAGRGATPQQPLVSIITVVLNGADTLERAIKSVVSQTFRDFEYIIIDGGSTDGTLDIIRRYESHLTCWISEPDKGLYDAMNKGVALSKGEWVYFLGADDYLLDGFTSAAARLKDGTTVYYGNVYRPVADRIYDGRFSFYKLACRNICHQSIFYPRCVWKKFSYNLKYPVFADYDLNLRCFVDDGIQFKYIPDTIAVFTDEGGLSPRQADKAFEKDKLDLIKATFPSRTHMLMLARTGLLKILAVLGLQKTATAIYHFFLKVRLVPAKGRSGTVKKDEKG</sequence>
<name>A8ZU23_DESOH</name>
<feature type="domain" description="Glycosyltransferase 2-like" evidence="1">
    <location>
        <begin position="20"/>
        <end position="137"/>
    </location>
</feature>
<dbReference type="GO" id="GO:0016758">
    <property type="term" value="F:hexosyltransferase activity"/>
    <property type="evidence" value="ECO:0007669"/>
    <property type="project" value="UniProtKB-ARBA"/>
</dbReference>
<dbReference type="PANTHER" id="PTHR22916:SF67">
    <property type="entry name" value="COLANIC ACID BIOSYNTHESIS GLYCOSYL TRANSFERASE WCAE-RELATED"/>
    <property type="match status" value="1"/>
</dbReference>
<evidence type="ECO:0000313" key="3">
    <source>
        <dbReference type="Proteomes" id="UP000008561"/>
    </source>
</evidence>
<dbReference type="RefSeq" id="WP_012173954.1">
    <property type="nucleotide sequence ID" value="NC_009943.1"/>
</dbReference>
<accession>A8ZU23</accession>
<dbReference type="CDD" id="cd06433">
    <property type="entry name" value="GT_2_WfgS_like"/>
    <property type="match status" value="1"/>
</dbReference>
<dbReference type="HOGENOM" id="CLU_025996_21_1_7"/>
<dbReference type="Proteomes" id="UP000008561">
    <property type="component" value="Chromosome"/>
</dbReference>
<dbReference type="Pfam" id="PF00535">
    <property type="entry name" value="Glycos_transf_2"/>
    <property type="match status" value="1"/>
</dbReference>
<dbReference type="eggNOG" id="COG0463">
    <property type="taxonomic scope" value="Bacteria"/>
</dbReference>
<dbReference type="KEGG" id="dol:Dole_0525"/>
<dbReference type="AlphaFoldDB" id="A8ZU23"/>
<dbReference type="OrthoDB" id="433681at2"/>
<dbReference type="STRING" id="96561.Dole_0525"/>
<dbReference type="CAZy" id="GT2">
    <property type="family name" value="Glycosyltransferase Family 2"/>
</dbReference>
<gene>
    <name evidence="2" type="ordered locus">Dole_0525</name>
</gene>
<keyword evidence="3" id="KW-1185">Reference proteome</keyword>
<keyword evidence="2" id="KW-0808">Transferase</keyword>
<reference evidence="2 3" key="1">
    <citation type="submission" date="2007-10" db="EMBL/GenBank/DDBJ databases">
        <title>Complete sequence of Desulfococcus oleovorans Hxd3.</title>
        <authorList>
            <consortium name="US DOE Joint Genome Institute"/>
            <person name="Copeland A."/>
            <person name="Lucas S."/>
            <person name="Lapidus A."/>
            <person name="Barry K."/>
            <person name="Glavina del Rio T."/>
            <person name="Dalin E."/>
            <person name="Tice H."/>
            <person name="Pitluck S."/>
            <person name="Kiss H."/>
            <person name="Brettin T."/>
            <person name="Bruce D."/>
            <person name="Detter J.C."/>
            <person name="Han C."/>
            <person name="Schmutz J."/>
            <person name="Larimer F."/>
            <person name="Land M."/>
            <person name="Hauser L."/>
            <person name="Kyrpides N."/>
            <person name="Kim E."/>
            <person name="Wawrik B."/>
            <person name="Richardson P."/>
        </authorList>
    </citation>
    <scope>NUCLEOTIDE SEQUENCE [LARGE SCALE GENOMIC DNA]</scope>
    <source>
        <strain evidence="3">DSM 6200 / JCM 39069 / Hxd3</strain>
    </source>
</reference>
<dbReference type="InterPro" id="IPR001173">
    <property type="entry name" value="Glyco_trans_2-like"/>
</dbReference>
<organism evidence="2 3">
    <name type="scientific">Desulfosudis oleivorans (strain DSM 6200 / JCM 39069 / Hxd3)</name>
    <name type="common">Desulfococcus oleovorans</name>
    <dbReference type="NCBI Taxonomy" id="96561"/>
    <lineage>
        <taxon>Bacteria</taxon>
        <taxon>Pseudomonadati</taxon>
        <taxon>Thermodesulfobacteriota</taxon>
        <taxon>Desulfobacteria</taxon>
        <taxon>Desulfobacterales</taxon>
        <taxon>Desulfosudaceae</taxon>
        <taxon>Desulfosudis</taxon>
    </lineage>
</organism>
<proteinExistence type="predicted"/>